<accession>A0A1B7P0H3</accession>
<name>A0A1B7P0H3_9EURO</name>
<evidence type="ECO:0000256" key="1">
    <source>
        <dbReference type="SAM" id="MobiDB-lite"/>
    </source>
</evidence>
<sequence length="368" mass="39659">MSGITHHLVRRGLEATSQHLSPASNNGDEDRRRLSDWAMLVFGVTAVVFGLLAFSIQYTYGTVVAALAVVEDPHPETFEPAKAPDSSNKTSNVVGSDEVPFKQSTPITRSLRSTILHLHAHAGPWSHFRGLGMYLCLGICRSFLIQLFTVSQASPSMNPMNSLGLVAVDVVTATLELTWVHIVISEPSAKSLWRRVPGYSSWVKIAPAVALRSAASQLTFILPAQLGFGITASRIEAGNPFSGPDYNPRTEIVRAIAVLALTMCLTVLIELPATVTMIRVAASILPEGEDTIVPFDRSFGGKVGPALLGGSGKVSLLDAWKTFTWPSRIRLVKVLVKTFGLLIAVTATCAVFFACEAMLLGERMFVKA</sequence>
<keyword evidence="4" id="KW-1185">Reference proteome</keyword>
<feature type="transmembrane region" description="Helical" evidence="2">
    <location>
        <begin position="162"/>
        <end position="184"/>
    </location>
</feature>
<dbReference type="OrthoDB" id="2896006at2759"/>
<dbReference type="AlphaFoldDB" id="A0A1B7P0H3"/>
<keyword evidence="2" id="KW-1133">Transmembrane helix</keyword>
<evidence type="ECO:0000313" key="4">
    <source>
        <dbReference type="Proteomes" id="UP000091918"/>
    </source>
</evidence>
<keyword evidence="2" id="KW-0812">Transmembrane</keyword>
<comment type="caution">
    <text evidence="3">The sequence shown here is derived from an EMBL/GenBank/DDBJ whole genome shotgun (WGS) entry which is preliminary data.</text>
</comment>
<feature type="transmembrane region" description="Helical" evidence="2">
    <location>
        <begin position="37"/>
        <end position="60"/>
    </location>
</feature>
<dbReference type="STRING" id="1658172.A0A1B7P0H3"/>
<proteinExistence type="predicted"/>
<feature type="compositionally biased region" description="Polar residues" evidence="1">
    <location>
        <begin position="85"/>
        <end position="94"/>
    </location>
</feature>
<feature type="transmembrane region" description="Helical" evidence="2">
    <location>
        <begin position="252"/>
        <end position="269"/>
    </location>
</feature>
<evidence type="ECO:0000313" key="3">
    <source>
        <dbReference type="EMBL" id="OAX82504.1"/>
    </source>
</evidence>
<organism evidence="3 4">
    <name type="scientific">Emergomyces africanus</name>
    <dbReference type="NCBI Taxonomy" id="1955775"/>
    <lineage>
        <taxon>Eukaryota</taxon>
        <taxon>Fungi</taxon>
        <taxon>Dikarya</taxon>
        <taxon>Ascomycota</taxon>
        <taxon>Pezizomycotina</taxon>
        <taxon>Eurotiomycetes</taxon>
        <taxon>Eurotiomycetidae</taxon>
        <taxon>Onygenales</taxon>
        <taxon>Ajellomycetaceae</taxon>
        <taxon>Emergomyces</taxon>
    </lineage>
</organism>
<dbReference type="EMBL" id="LGUA01000296">
    <property type="protein sequence ID" value="OAX82504.1"/>
    <property type="molecule type" value="Genomic_DNA"/>
</dbReference>
<feature type="transmembrane region" description="Helical" evidence="2">
    <location>
        <begin position="131"/>
        <end position="150"/>
    </location>
</feature>
<feature type="transmembrane region" description="Helical" evidence="2">
    <location>
        <begin position="338"/>
        <end position="360"/>
    </location>
</feature>
<evidence type="ECO:0000256" key="2">
    <source>
        <dbReference type="SAM" id="Phobius"/>
    </source>
</evidence>
<feature type="region of interest" description="Disordered" evidence="1">
    <location>
        <begin position="77"/>
        <end position="98"/>
    </location>
</feature>
<reference evidence="3 4" key="1">
    <citation type="submission" date="2015-07" db="EMBL/GenBank/DDBJ databases">
        <title>Emmonsia species relationships and genome sequence.</title>
        <authorList>
            <person name="Cuomo C.A."/>
            <person name="Schwartz I.S."/>
            <person name="Kenyon C."/>
            <person name="de Hoog G.S."/>
            <person name="Govender N.P."/>
            <person name="Botha A."/>
            <person name="Moreno L."/>
            <person name="de Vries M."/>
            <person name="Munoz J.F."/>
            <person name="Stielow J.B."/>
        </authorList>
    </citation>
    <scope>NUCLEOTIDE SEQUENCE [LARGE SCALE GENOMIC DNA]</scope>
    <source>
        <strain evidence="3 4">CBS 136260</strain>
    </source>
</reference>
<keyword evidence="2" id="KW-0472">Membrane</keyword>
<gene>
    <name evidence="3" type="ORF">ACJ72_03141</name>
</gene>
<protein>
    <submittedName>
        <fullName evidence="3">Uncharacterized protein</fullName>
    </submittedName>
</protein>
<dbReference type="Proteomes" id="UP000091918">
    <property type="component" value="Unassembled WGS sequence"/>
</dbReference>